<gene>
    <name evidence="3" type="ORF">FB566_2582</name>
</gene>
<proteinExistence type="predicted"/>
<feature type="transmembrane region" description="Helical" evidence="2">
    <location>
        <begin position="35"/>
        <end position="59"/>
    </location>
</feature>
<protein>
    <submittedName>
        <fullName evidence="3">Uncharacterized protein</fullName>
    </submittedName>
</protein>
<dbReference type="EMBL" id="VFOW01000001">
    <property type="protein sequence ID" value="TQL77038.1"/>
    <property type="molecule type" value="Genomic_DNA"/>
</dbReference>
<dbReference type="Proteomes" id="UP000317043">
    <property type="component" value="Unassembled WGS sequence"/>
</dbReference>
<keyword evidence="2" id="KW-1133">Transmembrane helix</keyword>
<evidence type="ECO:0000313" key="4">
    <source>
        <dbReference type="Proteomes" id="UP000317043"/>
    </source>
</evidence>
<reference evidence="3 4" key="1">
    <citation type="submission" date="2019-06" db="EMBL/GenBank/DDBJ databases">
        <title>Sequencing the genomes of 1000 actinobacteria strains.</title>
        <authorList>
            <person name="Klenk H.-P."/>
        </authorList>
    </citation>
    <scope>NUCLEOTIDE SEQUENCE [LARGE SCALE GENOMIC DNA]</scope>
    <source>
        <strain evidence="3 4">DSM 45928</strain>
    </source>
</reference>
<dbReference type="InParanoid" id="A0A543AWT2"/>
<feature type="region of interest" description="Disordered" evidence="1">
    <location>
        <begin position="103"/>
        <end position="126"/>
    </location>
</feature>
<comment type="caution">
    <text evidence="3">The sequence shown here is derived from an EMBL/GenBank/DDBJ whole genome shotgun (WGS) entry which is preliminary data.</text>
</comment>
<feature type="compositionally biased region" description="Pro residues" evidence="1">
    <location>
        <begin position="103"/>
        <end position="116"/>
    </location>
</feature>
<sequence length="126" mass="13572">MSPVETASLLGTIAVCLLPMVRVMYLIIRRRLSQVLALLGGGFVTYMYVGAAVGSWTVLPEASMVFGAVAVVINTVIAVIGITAFVVLSQRWVTLWTLPPAPPSAWRPPNSPPHPWPRALGPRSPR</sequence>
<dbReference type="AlphaFoldDB" id="A0A543AWT2"/>
<keyword evidence="2" id="KW-0812">Transmembrane</keyword>
<evidence type="ECO:0000256" key="1">
    <source>
        <dbReference type="SAM" id="MobiDB-lite"/>
    </source>
</evidence>
<feature type="transmembrane region" description="Helical" evidence="2">
    <location>
        <begin position="6"/>
        <end position="28"/>
    </location>
</feature>
<keyword evidence="4" id="KW-1185">Reference proteome</keyword>
<keyword evidence="2" id="KW-0472">Membrane</keyword>
<dbReference type="RefSeq" id="WP_142039332.1">
    <property type="nucleotide sequence ID" value="NZ_JBHTGS010000001.1"/>
</dbReference>
<feature type="transmembrane region" description="Helical" evidence="2">
    <location>
        <begin position="65"/>
        <end position="88"/>
    </location>
</feature>
<organism evidence="3 4">
    <name type="scientific">Stackebrandtia endophytica</name>
    <dbReference type="NCBI Taxonomy" id="1496996"/>
    <lineage>
        <taxon>Bacteria</taxon>
        <taxon>Bacillati</taxon>
        <taxon>Actinomycetota</taxon>
        <taxon>Actinomycetes</taxon>
        <taxon>Glycomycetales</taxon>
        <taxon>Glycomycetaceae</taxon>
        <taxon>Stackebrandtia</taxon>
    </lineage>
</organism>
<accession>A0A543AWT2</accession>
<evidence type="ECO:0000313" key="3">
    <source>
        <dbReference type="EMBL" id="TQL77038.1"/>
    </source>
</evidence>
<name>A0A543AWT2_9ACTN</name>
<evidence type="ECO:0000256" key="2">
    <source>
        <dbReference type="SAM" id="Phobius"/>
    </source>
</evidence>